<sequence length="338" mass="39722">MNGRLILTKTSDLVKNANNDIMTENLKIPILANSYTDLSEFDFSFKGIQIMDVKTSFFANYLDSLEGNDEKWDYHEMFEEVVLQNIEEHEKYYAIVKTEPFENFNYREILAVYKLLLIIFPSDLQIQYVLEFNGYDLGMSISSWQRTYTGEYPGKILYLPDAPVSEINEFVEKVFVRMNEKGAIGYIIENYITSYEASHRHFQYLNLCFCLETIVDGRTELTYRMKRNVAILCGTSSFNSQLIFDNITKIYNLRSKIVHGDTYNEQKIEDYLPFLISIVSRTIIELLIHDIYDITAIGRLNKRITTLGFGDRHKISDDWKKFDFNIFTMTTSNWIRLQ</sequence>
<keyword evidence="2" id="KW-1185">Reference proteome</keyword>
<evidence type="ECO:0000313" key="1">
    <source>
        <dbReference type="EMBL" id="GGC46999.1"/>
    </source>
</evidence>
<comment type="caution">
    <text evidence="1">The sequence shown here is derived from an EMBL/GenBank/DDBJ whole genome shotgun (WGS) entry which is preliminary data.</text>
</comment>
<gene>
    <name evidence="1" type="ORF">GCM10011386_43930</name>
</gene>
<evidence type="ECO:0000313" key="2">
    <source>
        <dbReference type="Proteomes" id="UP000597338"/>
    </source>
</evidence>
<organism evidence="1 2">
    <name type="scientific">Parapedobacter defluvii</name>
    <dbReference type="NCBI Taxonomy" id="2045106"/>
    <lineage>
        <taxon>Bacteria</taxon>
        <taxon>Pseudomonadati</taxon>
        <taxon>Bacteroidota</taxon>
        <taxon>Sphingobacteriia</taxon>
        <taxon>Sphingobacteriales</taxon>
        <taxon>Sphingobacteriaceae</taxon>
        <taxon>Parapedobacter</taxon>
    </lineage>
</organism>
<protein>
    <recommendedName>
        <fullName evidence="3">Apea-like HEPN domain-containing protein</fullName>
    </recommendedName>
</protein>
<dbReference type="EMBL" id="BMIK01000026">
    <property type="protein sequence ID" value="GGC46999.1"/>
    <property type="molecule type" value="Genomic_DNA"/>
</dbReference>
<reference evidence="2" key="1">
    <citation type="journal article" date="2019" name="Int. J. Syst. Evol. Microbiol.">
        <title>The Global Catalogue of Microorganisms (GCM) 10K type strain sequencing project: providing services to taxonomists for standard genome sequencing and annotation.</title>
        <authorList>
            <consortium name="The Broad Institute Genomics Platform"/>
            <consortium name="The Broad Institute Genome Sequencing Center for Infectious Disease"/>
            <person name="Wu L."/>
            <person name="Ma J."/>
        </authorList>
    </citation>
    <scope>NUCLEOTIDE SEQUENCE [LARGE SCALE GENOMIC DNA]</scope>
    <source>
        <strain evidence="2">CGMCC 1.15342</strain>
    </source>
</reference>
<name>A0ABQ1MY93_9SPHI</name>
<dbReference type="Proteomes" id="UP000597338">
    <property type="component" value="Unassembled WGS sequence"/>
</dbReference>
<proteinExistence type="predicted"/>
<evidence type="ECO:0008006" key="3">
    <source>
        <dbReference type="Google" id="ProtNLM"/>
    </source>
</evidence>
<accession>A0ABQ1MY93</accession>